<dbReference type="Proteomes" id="UP000003532">
    <property type="component" value="Unassembled WGS sequence"/>
</dbReference>
<feature type="non-terminal residue" evidence="1">
    <location>
        <position position="52"/>
    </location>
</feature>
<organism evidence="1 2">
    <name type="scientific">Salmonella enterica subsp. enterica serovar Inverness str. R8-3668</name>
    <dbReference type="NCBI Taxonomy" id="913075"/>
    <lineage>
        <taxon>Bacteria</taxon>
        <taxon>Pseudomonadati</taxon>
        <taxon>Pseudomonadota</taxon>
        <taxon>Gammaproteobacteria</taxon>
        <taxon>Enterobacterales</taxon>
        <taxon>Enterobacteriaceae</taxon>
        <taxon>Salmonella</taxon>
    </lineage>
</organism>
<evidence type="ECO:0000313" key="2">
    <source>
        <dbReference type="Proteomes" id="UP000003532"/>
    </source>
</evidence>
<comment type="caution">
    <text evidence="1">The sequence shown here is derived from an EMBL/GenBank/DDBJ whole genome shotgun (WGS) entry which is preliminary data.</text>
</comment>
<name>G5NHA1_SALET</name>
<dbReference type="EMBL" id="AFCO01001414">
    <property type="protein sequence ID" value="EHC53282.1"/>
    <property type="molecule type" value="Genomic_DNA"/>
</dbReference>
<reference evidence="1 2" key="1">
    <citation type="journal article" date="2011" name="BMC Genomics">
        <title>Genome sequencing reveals diversification of virulence factor content and possible host adaptation in distinct subpopulations of Salmonella enterica.</title>
        <authorList>
            <person name="den Bakker H.C."/>
            <person name="Moreno Switt A.I."/>
            <person name="Govoni G."/>
            <person name="Cummings C.A."/>
            <person name="Ranieri M.L."/>
            <person name="Degoricija L."/>
            <person name="Hoelzer K."/>
            <person name="Rodriguez-Rivera L.D."/>
            <person name="Brown S."/>
            <person name="Bolchacova E."/>
            <person name="Furtado M.R."/>
            <person name="Wiedmann M."/>
        </authorList>
    </citation>
    <scope>NUCLEOTIDE SEQUENCE [LARGE SCALE GENOMIC DNA]</scope>
    <source>
        <strain evidence="1 2">R8-3668</strain>
    </source>
</reference>
<accession>G5NHA1</accession>
<gene>
    <name evidence="1" type="ORF">LTSEINV_4305</name>
</gene>
<sequence length="52" mass="5355">MTPTAASCRTNGIIATDKNGGASFNACGHTPNATRMIMAFLGAPRGELWGDT</sequence>
<proteinExistence type="predicted"/>
<dbReference type="AlphaFoldDB" id="G5NHA1"/>
<evidence type="ECO:0000313" key="1">
    <source>
        <dbReference type="EMBL" id="EHC53282.1"/>
    </source>
</evidence>
<protein>
    <submittedName>
        <fullName evidence="1">Uncharacterized protein</fullName>
    </submittedName>
</protein>